<gene>
    <name evidence="2" type="ORF">DD238_005401</name>
</gene>
<proteinExistence type="predicted"/>
<feature type="region of interest" description="Disordered" evidence="1">
    <location>
        <begin position="61"/>
        <end position="82"/>
    </location>
</feature>
<feature type="region of interest" description="Disordered" evidence="1">
    <location>
        <begin position="1"/>
        <end position="38"/>
    </location>
</feature>
<dbReference type="AlphaFoldDB" id="A0A3M6VH62"/>
<evidence type="ECO:0000313" key="2">
    <source>
        <dbReference type="EMBL" id="RMX65652.1"/>
    </source>
</evidence>
<evidence type="ECO:0000256" key="1">
    <source>
        <dbReference type="SAM" id="MobiDB-lite"/>
    </source>
</evidence>
<dbReference type="EMBL" id="QLLG01000237">
    <property type="protein sequence ID" value="RMX65652.1"/>
    <property type="molecule type" value="Genomic_DNA"/>
</dbReference>
<dbReference type="Proteomes" id="UP000282087">
    <property type="component" value="Unassembled WGS sequence"/>
</dbReference>
<feature type="compositionally biased region" description="Basic and acidic residues" evidence="1">
    <location>
        <begin position="20"/>
        <end position="34"/>
    </location>
</feature>
<comment type="caution">
    <text evidence="2">The sequence shown here is derived from an EMBL/GenBank/DDBJ whole genome shotgun (WGS) entry which is preliminary data.</text>
</comment>
<protein>
    <submittedName>
        <fullName evidence="2">Uncharacterized protein</fullName>
    </submittedName>
</protein>
<accession>A0A3M6VH62</accession>
<organism evidence="2 3">
    <name type="scientific">Peronospora effusa</name>
    <dbReference type="NCBI Taxonomy" id="542832"/>
    <lineage>
        <taxon>Eukaryota</taxon>
        <taxon>Sar</taxon>
        <taxon>Stramenopiles</taxon>
        <taxon>Oomycota</taxon>
        <taxon>Peronosporomycetes</taxon>
        <taxon>Peronosporales</taxon>
        <taxon>Peronosporaceae</taxon>
        <taxon>Peronospora</taxon>
    </lineage>
</organism>
<evidence type="ECO:0000313" key="3">
    <source>
        <dbReference type="Proteomes" id="UP000282087"/>
    </source>
</evidence>
<keyword evidence="3" id="KW-1185">Reference proteome</keyword>
<sequence length="82" mass="9335">MDFAGGNVVGSAPPSRHAAPGRERISTSDDEDRKGRRSNLRLITRLEGKWERKKYQISTADAWSNRETERLEASQTSLESMW</sequence>
<name>A0A3M6VH62_9STRA</name>
<reference evidence="2 3" key="1">
    <citation type="submission" date="2018-06" db="EMBL/GenBank/DDBJ databases">
        <title>Comparative genomics of downy mildews reveals potential adaptations to biotrophy.</title>
        <authorList>
            <person name="Fletcher K."/>
            <person name="Klosterman S.J."/>
            <person name="Derevnina L."/>
            <person name="Martin F."/>
            <person name="Koike S."/>
            <person name="Reyes Chin-Wo S."/>
            <person name="Mou B."/>
            <person name="Michelmore R."/>
        </authorList>
    </citation>
    <scope>NUCLEOTIDE SEQUENCE [LARGE SCALE GENOMIC DNA]</scope>
    <source>
        <strain evidence="2 3">R14</strain>
    </source>
</reference>
<feature type="compositionally biased region" description="Polar residues" evidence="1">
    <location>
        <begin position="73"/>
        <end position="82"/>
    </location>
</feature>